<evidence type="ECO:0000259" key="4">
    <source>
        <dbReference type="Pfam" id="PF24894"/>
    </source>
</evidence>
<protein>
    <submittedName>
        <fullName evidence="5">Glucose-1-phosphate adenylyltransferase</fullName>
        <ecNumber evidence="5">2.7.7.27</ecNumber>
    </submittedName>
</protein>
<dbReference type="InterPro" id="IPR011831">
    <property type="entry name" value="ADP-Glc_PPase"/>
</dbReference>
<gene>
    <name evidence="5" type="primary">glgC_2</name>
    <name evidence="5" type="ORF">SAMEA4364220_00020</name>
</gene>
<keyword evidence="2" id="KW-0320">Glycogen biosynthesis</keyword>
<dbReference type="eggNOG" id="COG0448">
    <property type="taxonomic scope" value="Bacteria"/>
</dbReference>
<dbReference type="NCBIfam" id="TIGR02092">
    <property type="entry name" value="glgD"/>
    <property type="match status" value="1"/>
</dbReference>
<sequence>MKNVLGIMDLNESEAHIRTLTSKRPVATLPIAGRYRLIDFALSSMVNSGIIKIGLMLPAKSRSIVDHLRSGKDWDLARRHDGLFYLPALKEKKDTRNGNLQSFYSYLNFVKKSDQEYVLISGSRFLYNIDFRTVLRFHQNTGADITMIYHVENKETSAPATILKTSENGLVNDIIDSSSTYENAKVFMGIYIMSTKKYEELVSNAYERGGRDFLIDAILRNQDNLNIYAFQHEGYVSEINSTISYYKTNMDLLKPEIWEELFMSDNPIYTRVRDEAPVQYKKQAKAVNSLVANGCVIEGSVENSILFRGVKIGKGVQVKNSVIMQNCDLQEDSLIENVICDKNVVVTDGKWLKGAENYPLIIEKNTVI</sequence>
<evidence type="ECO:0000256" key="1">
    <source>
        <dbReference type="ARBA" id="ARBA00010443"/>
    </source>
</evidence>
<dbReference type="GeneID" id="78506068"/>
<dbReference type="RefSeq" id="WP_027889521.1">
    <property type="nucleotide sequence ID" value="NZ_CALXYH010000004.1"/>
</dbReference>
<dbReference type="Pfam" id="PF00483">
    <property type="entry name" value="NTP_transferase"/>
    <property type="match status" value="1"/>
</dbReference>
<evidence type="ECO:0000313" key="6">
    <source>
        <dbReference type="Proteomes" id="UP000215383"/>
    </source>
</evidence>
<dbReference type="OrthoDB" id="9801810at2"/>
<name>A0A239T7Q7_9FIRM</name>
<dbReference type="GO" id="GO:0005978">
    <property type="term" value="P:glycogen biosynthetic process"/>
    <property type="evidence" value="ECO:0007669"/>
    <property type="project" value="UniProtKB-KW"/>
</dbReference>
<organism evidence="5 6">
    <name type="scientific">Megamonas hypermegale</name>
    <dbReference type="NCBI Taxonomy" id="158847"/>
    <lineage>
        <taxon>Bacteria</taxon>
        <taxon>Bacillati</taxon>
        <taxon>Bacillota</taxon>
        <taxon>Negativicutes</taxon>
        <taxon>Selenomonadales</taxon>
        <taxon>Selenomonadaceae</taxon>
        <taxon>Megamonas</taxon>
    </lineage>
</organism>
<dbReference type="CDD" id="cd04651">
    <property type="entry name" value="LbH_G1P_AT_C"/>
    <property type="match status" value="1"/>
</dbReference>
<keyword evidence="5" id="KW-0548">Nucleotidyltransferase</keyword>
<dbReference type="InterPro" id="IPR005835">
    <property type="entry name" value="NTP_transferase_dom"/>
</dbReference>
<dbReference type="SUPFAM" id="SSF51161">
    <property type="entry name" value="Trimeric LpxA-like enzymes"/>
    <property type="match status" value="1"/>
</dbReference>
<dbReference type="Gene3D" id="2.160.10.10">
    <property type="entry name" value="Hexapeptide repeat proteins"/>
    <property type="match status" value="1"/>
</dbReference>
<accession>A0A239T7Q7</accession>
<keyword evidence="5" id="KW-0808">Transferase</keyword>
<dbReference type="AlphaFoldDB" id="A0A239T7Q7"/>
<dbReference type="CDD" id="cd02508">
    <property type="entry name" value="ADP_Glucose_PP"/>
    <property type="match status" value="1"/>
</dbReference>
<dbReference type="EMBL" id="LT906446">
    <property type="protein sequence ID" value="SNU93529.1"/>
    <property type="molecule type" value="Genomic_DNA"/>
</dbReference>
<dbReference type="InterPro" id="IPR056818">
    <property type="entry name" value="GlmU/GlgC-like_hexapep"/>
</dbReference>
<evidence type="ECO:0000313" key="5">
    <source>
        <dbReference type="EMBL" id="SNU93529.1"/>
    </source>
</evidence>
<dbReference type="GO" id="GO:0008878">
    <property type="term" value="F:glucose-1-phosphate adenylyltransferase activity"/>
    <property type="evidence" value="ECO:0007669"/>
    <property type="project" value="UniProtKB-EC"/>
</dbReference>
<dbReference type="Pfam" id="PF24894">
    <property type="entry name" value="Hexapep_GlmU"/>
    <property type="match status" value="1"/>
</dbReference>
<reference evidence="5 6" key="1">
    <citation type="submission" date="2017-06" db="EMBL/GenBank/DDBJ databases">
        <authorList>
            <consortium name="Pathogen Informatics"/>
        </authorList>
    </citation>
    <scope>NUCLEOTIDE SEQUENCE [LARGE SCALE GENOMIC DNA]</scope>
    <source>
        <strain evidence="5 6">NCTC10570</strain>
    </source>
</reference>
<feature type="domain" description="Nucleotidyl transferase" evidence="3">
    <location>
        <begin position="18"/>
        <end position="252"/>
    </location>
</feature>
<dbReference type="InterPro" id="IPR011004">
    <property type="entry name" value="Trimer_LpxA-like_sf"/>
</dbReference>
<evidence type="ECO:0000259" key="3">
    <source>
        <dbReference type="Pfam" id="PF00483"/>
    </source>
</evidence>
<dbReference type="PANTHER" id="PTHR43523:SF6">
    <property type="entry name" value="GLYCOGEN BIOSYNTHESIS PROTEIN GLGD"/>
    <property type="match status" value="1"/>
</dbReference>
<dbReference type="InterPro" id="IPR011832">
    <property type="entry name" value="GlgDAde_trans"/>
</dbReference>
<dbReference type="InterPro" id="IPR029044">
    <property type="entry name" value="Nucleotide-diphossugar_trans"/>
</dbReference>
<dbReference type="EC" id="2.7.7.27" evidence="5"/>
<proteinExistence type="inferred from homology"/>
<dbReference type="Gene3D" id="3.90.550.10">
    <property type="entry name" value="Spore Coat Polysaccharide Biosynthesis Protein SpsA, Chain A"/>
    <property type="match status" value="1"/>
</dbReference>
<dbReference type="PANTHER" id="PTHR43523">
    <property type="entry name" value="GLUCOSE-1-PHOSPHATE ADENYLYLTRANSFERASE-RELATED"/>
    <property type="match status" value="1"/>
</dbReference>
<evidence type="ECO:0000256" key="2">
    <source>
        <dbReference type="ARBA" id="ARBA00023056"/>
    </source>
</evidence>
<feature type="domain" description="Glucose-1-phosphate adenylyltransferase/Bifunctional protein GlmU-like C-terminal hexapeptide" evidence="4">
    <location>
        <begin position="281"/>
        <end position="349"/>
    </location>
</feature>
<dbReference type="Proteomes" id="UP000215383">
    <property type="component" value="Chromosome 1"/>
</dbReference>
<comment type="similarity">
    <text evidence="1">Belongs to the bacterial/plant glucose-1-phosphate adenylyltransferase family.</text>
</comment>
<keyword evidence="6" id="KW-1185">Reference proteome</keyword>
<dbReference type="SUPFAM" id="SSF53448">
    <property type="entry name" value="Nucleotide-diphospho-sugar transferases"/>
    <property type="match status" value="1"/>
</dbReference>